<keyword evidence="8" id="KW-1185">Reference proteome</keyword>
<reference evidence="7" key="3">
    <citation type="submission" date="2015-02" db="UniProtKB">
        <authorList>
            <consortium name="EnsemblProtists"/>
        </authorList>
    </citation>
    <scope>IDENTIFICATION</scope>
    <source>
        <strain evidence="7">DAOM BR144</strain>
    </source>
</reference>
<dbReference type="PANTHER" id="PTHR14255">
    <property type="entry name" value="CEREBLON"/>
    <property type="match status" value="1"/>
</dbReference>
<feature type="transmembrane region" description="Helical" evidence="5">
    <location>
        <begin position="264"/>
        <end position="282"/>
    </location>
</feature>
<feature type="signal peptide" evidence="6">
    <location>
        <begin position="1"/>
        <end position="23"/>
    </location>
</feature>
<protein>
    <recommendedName>
        <fullName evidence="9">Membrane transporter protein</fullName>
    </recommendedName>
</protein>
<dbReference type="InterPro" id="IPR002781">
    <property type="entry name" value="TM_pro_TauE-like"/>
</dbReference>
<keyword evidence="3 5" id="KW-1133">Transmembrane helix</keyword>
<reference evidence="8" key="1">
    <citation type="journal article" date="2010" name="Genome Biol.">
        <title>Genome sequence of the necrotrophic plant pathogen Pythium ultimum reveals original pathogenicity mechanisms and effector repertoire.</title>
        <authorList>
            <person name="Levesque C.A."/>
            <person name="Brouwer H."/>
            <person name="Cano L."/>
            <person name="Hamilton J.P."/>
            <person name="Holt C."/>
            <person name="Huitema E."/>
            <person name="Raffaele S."/>
            <person name="Robideau G.P."/>
            <person name="Thines M."/>
            <person name="Win J."/>
            <person name="Zerillo M.M."/>
            <person name="Beakes G.W."/>
            <person name="Boore J.L."/>
            <person name="Busam D."/>
            <person name="Dumas B."/>
            <person name="Ferriera S."/>
            <person name="Fuerstenberg S.I."/>
            <person name="Gachon C.M."/>
            <person name="Gaulin E."/>
            <person name="Govers F."/>
            <person name="Grenville-Briggs L."/>
            <person name="Horner N."/>
            <person name="Hostetler J."/>
            <person name="Jiang R.H."/>
            <person name="Johnson J."/>
            <person name="Krajaejun T."/>
            <person name="Lin H."/>
            <person name="Meijer H.J."/>
            <person name="Moore B."/>
            <person name="Morris P."/>
            <person name="Phuntmart V."/>
            <person name="Puiu D."/>
            <person name="Shetty J."/>
            <person name="Stajich J.E."/>
            <person name="Tripathy S."/>
            <person name="Wawra S."/>
            <person name="van West P."/>
            <person name="Whitty B.R."/>
            <person name="Coutinho P.M."/>
            <person name="Henrissat B."/>
            <person name="Martin F."/>
            <person name="Thomas P.D."/>
            <person name="Tyler B.M."/>
            <person name="De Vries R.P."/>
            <person name="Kamoun S."/>
            <person name="Yandell M."/>
            <person name="Tisserat N."/>
            <person name="Buell C.R."/>
        </authorList>
    </citation>
    <scope>NUCLEOTIDE SEQUENCE</scope>
    <source>
        <strain evidence="8">DAOM:BR144</strain>
    </source>
</reference>
<keyword evidence="2 5" id="KW-0812">Transmembrane</keyword>
<dbReference type="OMA" id="PPQWREH"/>
<evidence type="ECO:0000256" key="5">
    <source>
        <dbReference type="SAM" id="Phobius"/>
    </source>
</evidence>
<accession>K3WQG7</accession>
<feature type="transmembrane region" description="Helical" evidence="5">
    <location>
        <begin position="446"/>
        <end position="464"/>
    </location>
</feature>
<evidence type="ECO:0008006" key="9">
    <source>
        <dbReference type="Google" id="ProtNLM"/>
    </source>
</evidence>
<evidence type="ECO:0000256" key="4">
    <source>
        <dbReference type="ARBA" id="ARBA00023136"/>
    </source>
</evidence>
<feature type="transmembrane region" description="Helical" evidence="5">
    <location>
        <begin position="183"/>
        <end position="202"/>
    </location>
</feature>
<dbReference type="GO" id="GO:0031464">
    <property type="term" value="C:Cul4A-RING E3 ubiquitin ligase complex"/>
    <property type="evidence" value="ECO:0007669"/>
    <property type="project" value="TreeGrafter"/>
</dbReference>
<dbReference type="GO" id="GO:0016567">
    <property type="term" value="P:protein ubiquitination"/>
    <property type="evidence" value="ECO:0007669"/>
    <property type="project" value="TreeGrafter"/>
</dbReference>
<dbReference type="eggNOG" id="ENOG502QUAQ">
    <property type="taxonomic scope" value="Eukaryota"/>
</dbReference>
<evidence type="ECO:0000256" key="6">
    <source>
        <dbReference type="SAM" id="SignalP"/>
    </source>
</evidence>
<feature type="chain" id="PRO_5003872303" description="Membrane transporter protein" evidence="6">
    <location>
        <begin position="24"/>
        <end position="473"/>
    </location>
</feature>
<organism evidence="7 8">
    <name type="scientific">Globisporangium ultimum (strain ATCC 200006 / CBS 805.95 / DAOM BR144)</name>
    <name type="common">Pythium ultimum</name>
    <dbReference type="NCBI Taxonomy" id="431595"/>
    <lineage>
        <taxon>Eukaryota</taxon>
        <taxon>Sar</taxon>
        <taxon>Stramenopiles</taxon>
        <taxon>Oomycota</taxon>
        <taxon>Peronosporomycetes</taxon>
        <taxon>Pythiales</taxon>
        <taxon>Pythiaceae</taxon>
        <taxon>Globisporangium</taxon>
    </lineage>
</organism>
<name>K3WQG7_GLOUD</name>
<dbReference type="Proteomes" id="UP000019132">
    <property type="component" value="Unassembled WGS sequence"/>
</dbReference>
<feature type="transmembrane region" description="Helical" evidence="5">
    <location>
        <begin position="155"/>
        <end position="177"/>
    </location>
</feature>
<feature type="transmembrane region" description="Helical" evidence="5">
    <location>
        <begin position="84"/>
        <end position="103"/>
    </location>
</feature>
<dbReference type="STRING" id="431595.K3WQG7"/>
<dbReference type="Pfam" id="PF01925">
    <property type="entry name" value="TauE"/>
    <property type="match status" value="1"/>
</dbReference>
<dbReference type="EMBL" id="GL376560">
    <property type="status" value="NOT_ANNOTATED_CDS"/>
    <property type="molecule type" value="Genomic_DNA"/>
</dbReference>
<dbReference type="GO" id="GO:0016020">
    <property type="term" value="C:membrane"/>
    <property type="evidence" value="ECO:0007669"/>
    <property type="project" value="UniProtKB-SubCell"/>
</dbReference>
<evidence type="ECO:0000256" key="2">
    <source>
        <dbReference type="ARBA" id="ARBA00022692"/>
    </source>
</evidence>
<evidence type="ECO:0000313" key="8">
    <source>
        <dbReference type="Proteomes" id="UP000019132"/>
    </source>
</evidence>
<keyword evidence="4 5" id="KW-0472">Membrane</keyword>
<feature type="transmembrane region" description="Helical" evidence="5">
    <location>
        <begin position="413"/>
        <end position="434"/>
    </location>
</feature>
<comment type="subcellular location">
    <subcellularLocation>
        <location evidence="1">Membrane</location>
        <topology evidence="1">Multi-pass membrane protein</topology>
    </subcellularLocation>
</comment>
<sequence length="473" mass="50613">MGGGVRGVLACVVLLASVVCMEASTHLDQQQLRGTAPDGDPIAAILDGDGNPSVVRKEQDDEPHWEIDTEDLAANAAAFARHEVLGMSLAGLAIFIAAGGGTGGGGVLDPIYILIMKLDAKTAIPLSSITIVGGAIANLLINIRRARSNSTQPLIDWDFILVMQPMLLMGASFGTFINAIAPTWLLCILLVFVLTATGIRTLQKAIVAGRQEWWFPGGRERIALLGVPNSVGGNPRYAGSASSRTTQQHHLHHEMKADIPWKKVGMLFGLFLGIALLSLLQGGKKFASPIGISPDSFLYPIVAFLPTLFLIIFSNYSMRNVMQTFQRQQNPYYVLSPDEIQWTPNSIRYFPILSILAGMVSGMFGIGGGIINGPLLLEIGIAPAAASAMTATTVLFSSSMSSFSYTLLGSLNFGYAVVMLPIGFLMTFIGHVCLLKIVQKFRCPSLIIFSMAIIVLVSAVAMSVESIKELVNS</sequence>
<evidence type="ECO:0000313" key="7">
    <source>
        <dbReference type="EnsemblProtists" id="PYU1_T007209"/>
    </source>
</evidence>
<feature type="transmembrane region" description="Helical" evidence="5">
    <location>
        <begin position="123"/>
        <end position="143"/>
    </location>
</feature>
<proteinExistence type="predicted"/>
<dbReference type="InParanoid" id="K3WQG7"/>
<keyword evidence="6" id="KW-0732">Signal</keyword>
<evidence type="ECO:0000256" key="3">
    <source>
        <dbReference type="ARBA" id="ARBA00022989"/>
    </source>
</evidence>
<feature type="transmembrane region" description="Helical" evidence="5">
    <location>
        <begin position="297"/>
        <end position="318"/>
    </location>
</feature>
<dbReference type="VEuPathDB" id="FungiDB:PYU1_G007194"/>
<dbReference type="PANTHER" id="PTHR14255:SF3">
    <property type="entry name" value="SULFITE EXPORTER TAUE_SAFE FAMILY PROTEIN 5-RELATED"/>
    <property type="match status" value="1"/>
</dbReference>
<dbReference type="HOGENOM" id="CLU_044423_0_0_1"/>
<reference evidence="8" key="2">
    <citation type="submission" date="2010-04" db="EMBL/GenBank/DDBJ databases">
        <authorList>
            <person name="Buell R."/>
            <person name="Hamilton J."/>
            <person name="Hostetler J."/>
        </authorList>
    </citation>
    <scope>NUCLEOTIDE SEQUENCE [LARGE SCALE GENOMIC DNA]</scope>
    <source>
        <strain evidence="8">DAOM:BR144</strain>
    </source>
</reference>
<dbReference type="AlphaFoldDB" id="K3WQG7"/>
<evidence type="ECO:0000256" key="1">
    <source>
        <dbReference type="ARBA" id="ARBA00004141"/>
    </source>
</evidence>
<dbReference type="EnsemblProtists" id="PYU1_T007209">
    <property type="protein sequence ID" value="PYU1_T007209"/>
    <property type="gene ID" value="PYU1_G007194"/>
</dbReference>
<feature type="transmembrane region" description="Helical" evidence="5">
    <location>
        <begin position="349"/>
        <end position="371"/>
    </location>
</feature>